<name>A0A1N6DRK7_9BACT</name>
<accession>A0A1N6DRK7</accession>
<gene>
    <name evidence="1" type="ORF">SAMN05444394_1306</name>
</gene>
<evidence type="ECO:0000313" key="1">
    <source>
        <dbReference type="EMBL" id="SIN73422.1"/>
    </source>
</evidence>
<keyword evidence="2" id="KW-1185">Reference proteome</keyword>
<reference evidence="2" key="1">
    <citation type="submission" date="2016-11" db="EMBL/GenBank/DDBJ databases">
        <authorList>
            <person name="Varghese N."/>
            <person name="Submissions S."/>
        </authorList>
    </citation>
    <scope>NUCLEOTIDE SEQUENCE [LARGE SCALE GENOMIC DNA]</scope>
    <source>
        <strain evidence="2">DSM 15292</strain>
    </source>
</reference>
<dbReference type="EMBL" id="FSRC01000001">
    <property type="protein sequence ID" value="SIN73422.1"/>
    <property type="molecule type" value="Genomic_DNA"/>
</dbReference>
<proteinExistence type="predicted"/>
<sequence length="33" mass="3833">MDSPPRIFSKPKKPIYDEKELFIPVGAIAFCFF</sequence>
<protein>
    <submittedName>
        <fullName evidence="1">Uncharacterized protein</fullName>
    </submittedName>
</protein>
<evidence type="ECO:0000313" key="2">
    <source>
        <dbReference type="Proteomes" id="UP000185221"/>
    </source>
</evidence>
<dbReference type="Proteomes" id="UP000185221">
    <property type="component" value="Unassembled WGS sequence"/>
</dbReference>
<organism evidence="1 2">
    <name type="scientific">Algoriphagus halophilus</name>
    <dbReference type="NCBI Taxonomy" id="226505"/>
    <lineage>
        <taxon>Bacteria</taxon>
        <taxon>Pseudomonadati</taxon>
        <taxon>Bacteroidota</taxon>
        <taxon>Cytophagia</taxon>
        <taxon>Cytophagales</taxon>
        <taxon>Cyclobacteriaceae</taxon>
        <taxon>Algoriphagus</taxon>
    </lineage>
</organism>
<dbReference type="STRING" id="226505.SAMN05444394_1306"/>
<dbReference type="AlphaFoldDB" id="A0A1N6DRK7"/>